<comment type="catalytic activity">
    <reaction evidence="10">
        <text>a 1,2-diacyl-sn-glycero-3-phospho-L-serine(in) = a 1,2-diacyl-sn-glycero-3-phospho-L-serine(out)</text>
        <dbReference type="Rhea" id="RHEA:38663"/>
        <dbReference type="ChEBI" id="CHEBI:57262"/>
    </reaction>
</comment>
<dbReference type="Pfam" id="PF13329">
    <property type="entry name" value="ATG2_CAD"/>
    <property type="match status" value="1"/>
</dbReference>
<sequence>MKKKDGRLSRGIQKGTSSFAKNTNLEVLKLGAQLAIGTQVIHEKAEAILGASTVNHPLRGETIDHHLPPNLVAPSSDPSLHHHPEQKFFESVETFNGWNFGSLEVGATMAEEIISWVGGPNREWW</sequence>
<keyword evidence="7" id="KW-0072">Autophagy</keyword>
<comment type="similarity">
    <text evidence="3">Belongs to the ATG2 family.</text>
</comment>
<protein>
    <recommendedName>
        <fullName evidence="4">Autophagy-related protein 2</fullName>
    </recommendedName>
</protein>
<evidence type="ECO:0000313" key="15">
    <source>
        <dbReference type="Proteomes" id="UP001164743"/>
    </source>
</evidence>
<evidence type="ECO:0000256" key="7">
    <source>
        <dbReference type="ARBA" id="ARBA00023006"/>
    </source>
</evidence>
<gene>
    <name evidence="14" type="ORF">PtA15_2A529</name>
</gene>
<keyword evidence="6" id="KW-0256">Endoplasmic reticulum</keyword>
<comment type="subcellular location">
    <subcellularLocation>
        <location evidence="1">Endoplasmic reticulum membrane</location>
        <topology evidence="1">Peripheral membrane protein</topology>
    </subcellularLocation>
    <subcellularLocation>
        <location evidence="2">Preautophagosomal structure membrane</location>
        <topology evidence="2">Peripheral membrane protein</topology>
    </subcellularLocation>
</comment>
<accession>A0ABY7CHF2</accession>
<evidence type="ECO:0000256" key="2">
    <source>
        <dbReference type="ARBA" id="ARBA00004623"/>
    </source>
</evidence>
<evidence type="ECO:0000313" key="14">
    <source>
        <dbReference type="EMBL" id="WAQ82212.1"/>
    </source>
</evidence>
<evidence type="ECO:0000256" key="8">
    <source>
        <dbReference type="ARBA" id="ARBA00023055"/>
    </source>
</evidence>
<keyword evidence="9" id="KW-0472">Membrane</keyword>
<keyword evidence="8" id="KW-0445">Lipid transport</keyword>
<dbReference type="PANTHER" id="PTHR13190">
    <property type="entry name" value="AUTOPHAGY-RELATED 2, ISOFORM A"/>
    <property type="match status" value="1"/>
</dbReference>
<dbReference type="PANTHER" id="PTHR13190:SF1">
    <property type="entry name" value="AUTOPHAGY-RELATED 2, ISOFORM A"/>
    <property type="match status" value="1"/>
</dbReference>
<keyword evidence="15" id="KW-1185">Reference proteome</keyword>
<evidence type="ECO:0000256" key="3">
    <source>
        <dbReference type="ARBA" id="ARBA00009714"/>
    </source>
</evidence>
<evidence type="ECO:0000256" key="13">
    <source>
        <dbReference type="SAM" id="MobiDB-lite"/>
    </source>
</evidence>
<evidence type="ECO:0000256" key="10">
    <source>
        <dbReference type="ARBA" id="ARBA00024479"/>
    </source>
</evidence>
<dbReference type="GeneID" id="77807452"/>
<evidence type="ECO:0000256" key="1">
    <source>
        <dbReference type="ARBA" id="ARBA00004406"/>
    </source>
</evidence>
<comment type="catalytic activity">
    <reaction evidence="11">
        <text>a 1,2-diacyl-sn-glycero-3-phosphoethanolamine(in) = a 1,2-diacyl-sn-glycero-3-phosphoethanolamine(out)</text>
        <dbReference type="Rhea" id="RHEA:38895"/>
        <dbReference type="ChEBI" id="CHEBI:64612"/>
    </reaction>
</comment>
<organism evidence="14 15">
    <name type="scientific">Puccinia triticina</name>
    <dbReference type="NCBI Taxonomy" id="208348"/>
    <lineage>
        <taxon>Eukaryota</taxon>
        <taxon>Fungi</taxon>
        <taxon>Dikarya</taxon>
        <taxon>Basidiomycota</taxon>
        <taxon>Pucciniomycotina</taxon>
        <taxon>Pucciniomycetes</taxon>
        <taxon>Pucciniales</taxon>
        <taxon>Pucciniaceae</taxon>
        <taxon>Puccinia</taxon>
    </lineage>
</organism>
<dbReference type="InterPro" id="IPR026849">
    <property type="entry name" value="ATG2"/>
</dbReference>
<dbReference type="EMBL" id="CP110422">
    <property type="protein sequence ID" value="WAQ82212.1"/>
    <property type="molecule type" value="Genomic_DNA"/>
</dbReference>
<evidence type="ECO:0000256" key="12">
    <source>
        <dbReference type="ARBA" id="ARBA00024631"/>
    </source>
</evidence>
<keyword evidence="5" id="KW-0813">Transport</keyword>
<dbReference type="RefSeq" id="XP_053017767.1">
    <property type="nucleotide sequence ID" value="XM_053166557.1"/>
</dbReference>
<dbReference type="Proteomes" id="UP001164743">
    <property type="component" value="Chromosome 2A"/>
</dbReference>
<evidence type="ECO:0000256" key="11">
    <source>
        <dbReference type="ARBA" id="ARBA00024615"/>
    </source>
</evidence>
<feature type="region of interest" description="Disordered" evidence="13">
    <location>
        <begin position="60"/>
        <end position="83"/>
    </location>
</feature>
<comment type="catalytic activity">
    <reaction evidence="12">
        <text>a 1,2-diacyl-sn-glycero-3-phosphocholine(in) = a 1,2-diacyl-sn-glycero-3-phosphocholine(out)</text>
        <dbReference type="Rhea" id="RHEA:38571"/>
        <dbReference type="ChEBI" id="CHEBI:57643"/>
    </reaction>
</comment>
<evidence type="ECO:0000256" key="4">
    <source>
        <dbReference type="ARBA" id="ARBA00018070"/>
    </source>
</evidence>
<evidence type="ECO:0000256" key="5">
    <source>
        <dbReference type="ARBA" id="ARBA00022448"/>
    </source>
</evidence>
<proteinExistence type="inferred from homology"/>
<evidence type="ECO:0000256" key="6">
    <source>
        <dbReference type="ARBA" id="ARBA00022824"/>
    </source>
</evidence>
<reference evidence="14" key="1">
    <citation type="submission" date="2022-10" db="EMBL/GenBank/DDBJ databases">
        <title>Puccinia triticina Genome sequencing and assembly.</title>
        <authorList>
            <person name="Li C."/>
        </authorList>
    </citation>
    <scope>NUCLEOTIDE SEQUENCE</scope>
    <source>
        <strain evidence="14">Pt15</strain>
    </source>
</reference>
<name>A0ABY7CHF2_9BASI</name>
<evidence type="ECO:0000256" key="9">
    <source>
        <dbReference type="ARBA" id="ARBA00023136"/>
    </source>
</evidence>